<evidence type="ECO:0000313" key="3">
    <source>
        <dbReference type="Proteomes" id="UP001189429"/>
    </source>
</evidence>
<dbReference type="PROSITE" id="PS51257">
    <property type="entry name" value="PROKAR_LIPOPROTEIN"/>
    <property type="match status" value="1"/>
</dbReference>
<accession>A0ABN9T889</accession>
<evidence type="ECO:0000256" key="1">
    <source>
        <dbReference type="ARBA" id="ARBA00022737"/>
    </source>
</evidence>
<dbReference type="PANTHER" id="PTHR47936:SF1">
    <property type="entry name" value="PENTATRICOPEPTIDE REPEAT-CONTAINING PROTEIN GUN1, CHLOROPLASTIC"/>
    <property type="match status" value="1"/>
</dbReference>
<dbReference type="InterPro" id="IPR011990">
    <property type="entry name" value="TPR-like_helical_dom_sf"/>
</dbReference>
<sequence>MREAKLKPDVISYSQGISACGKREQWQAALLLLSDLGEAKLETNVISHSAGVSACEKGGQWQRALLLFGEIGEAKLQPNVIINLQCWDQRVRDRCAVAAGSIAAQRNEGGESGS</sequence>
<dbReference type="PANTHER" id="PTHR47936">
    <property type="entry name" value="PPR_LONG DOMAIN-CONTAINING PROTEIN"/>
    <property type="match status" value="1"/>
</dbReference>
<keyword evidence="3" id="KW-1185">Reference proteome</keyword>
<organism evidence="2 3">
    <name type="scientific">Prorocentrum cordatum</name>
    <dbReference type="NCBI Taxonomy" id="2364126"/>
    <lineage>
        <taxon>Eukaryota</taxon>
        <taxon>Sar</taxon>
        <taxon>Alveolata</taxon>
        <taxon>Dinophyceae</taxon>
        <taxon>Prorocentrales</taxon>
        <taxon>Prorocentraceae</taxon>
        <taxon>Prorocentrum</taxon>
    </lineage>
</organism>
<proteinExistence type="predicted"/>
<dbReference type="Gene3D" id="1.25.40.10">
    <property type="entry name" value="Tetratricopeptide repeat domain"/>
    <property type="match status" value="1"/>
</dbReference>
<gene>
    <name evidence="2" type="ORF">PCOR1329_LOCUS36199</name>
</gene>
<evidence type="ECO:0000313" key="2">
    <source>
        <dbReference type="EMBL" id="CAK0840859.1"/>
    </source>
</evidence>
<dbReference type="EMBL" id="CAUYUJ010014405">
    <property type="protein sequence ID" value="CAK0840859.1"/>
    <property type="molecule type" value="Genomic_DNA"/>
</dbReference>
<keyword evidence="1" id="KW-0677">Repeat</keyword>
<dbReference type="Proteomes" id="UP001189429">
    <property type="component" value="Unassembled WGS sequence"/>
</dbReference>
<comment type="caution">
    <text evidence="2">The sequence shown here is derived from an EMBL/GenBank/DDBJ whole genome shotgun (WGS) entry which is preliminary data.</text>
</comment>
<protein>
    <submittedName>
        <fullName evidence="2">Uncharacterized protein</fullName>
    </submittedName>
</protein>
<name>A0ABN9T889_9DINO</name>
<reference evidence="2" key="1">
    <citation type="submission" date="2023-10" db="EMBL/GenBank/DDBJ databases">
        <authorList>
            <person name="Chen Y."/>
            <person name="Shah S."/>
            <person name="Dougan E. K."/>
            <person name="Thang M."/>
            <person name="Chan C."/>
        </authorList>
    </citation>
    <scope>NUCLEOTIDE SEQUENCE [LARGE SCALE GENOMIC DNA]</scope>
</reference>